<evidence type="ECO:0000313" key="1">
    <source>
        <dbReference type="EMBL" id="WGH78604.1"/>
    </source>
</evidence>
<sequence>MFFRVLATTIATFDAAVATPLAAQHADHSGHAGHVMAVPGASDVPSEPGDGSFAAIIEIVAMLSADPDTDWTRVDIDGLREHLVDMNQLIVGASVRSEPLPDGLRMRIGTSGRPGVAASRMVPAHAPFLSNETGWRSEVVSDGDEIVWTVTAADTGAVARIQALGFFGLIATGDHHRMHHMAMASGEAAH</sequence>
<reference evidence="1 2" key="1">
    <citation type="submission" date="2023-04" db="EMBL/GenBank/DDBJ databases">
        <title>Jannaschia ovalis sp. nov., a marine bacterium isolated from sea tidal flat.</title>
        <authorList>
            <person name="Kwon D.Y."/>
            <person name="Kim J.-J."/>
        </authorList>
    </citation>
    <scope>NUCLEOTIDE SEQUENCE [LARGE SCALE GENOMIC DNA]</scope>
    <source>
        <strain evidence="1 2">GRR-S6-38</strain>
    </source>
</reference>
<gene>
    <name evidence="1" type="ORF">P8627_16565</name>
</gene>
<proteinExistence type="predicted"/>
<organism evidence="1 2">
    <name type="scientific">Jannaschia ovalis</name>
    <dbReference type="NCBI Taxonomy" id="3038773"/>
    <lineage>
        <taxon>Bacteria</taxon>
        <taxon>Pseudomonadati</taxon>
        <taxon>Pseudomonadota</taxon>
        <taxon>Alphaproteobacteria</taxon>
        <taxon>Rhodobacterales</taxon>
        <taxon>Roseobacteraceae</taxon>
        <taxon>Jannaschia</taxon>
    </lineage>
</organism>
<keyword evidence="2" id="KW-1185">Reference proteome</keyword>
<dbReference type="Proteomes" id="UP001243420">
    <property type="component" value="Chromosome"/>
</dbReference>
<evidence type="ECO:0000313" key="2">
    <source>
        <dbReference type="Proteomes" id="UP001243420"/>
    </source>
</evidence>
<protein>
    <recommendedName>
        <fullName evidence="3">Polyketide cyclase / dehydrase and lipid transport</fullName>
    </recommendedName>
</protein>
<accession>A0ABY8LBD8</accession>
<evidence type="ECO:0008006" key="3">
    <source>
        <dbReference type="Google" id="ProtNLM"/>
    </source>
</evidence>
<dbReference type="RefSeq" id="WP_279965355.1">
    <property type="nucleotide sequence ID" value="NZ_CP122537.1"/>
</dbReference>
<dbReference type="EMBL" id="CP122537">
    <property type="protein sequence ID" value="WGH78604.1"/>
    <property type="molecule type" value="Genomic_DNA"/>
</dbReference>
<name>A0ABY8LBD8_9RHOB</name>